<dbReference type="GeneID" id="39846780"/>
<accession>A0A4D6H9B8</accession>
<dbReference type="RefSeq" id="WP_049993689.1">
    <property type="nucleotide sequence ID" value="NZ_CP031310.1"/>
</dbReference>
<proteinExistence type="predicted"/>
<protein>
    <submittedName>
        <fullName evidence="1">Uncharacterized protein</fullName>
    </submittedName>
</protein>
<dbReference type="AlphaFoldDB" id="A0A4D6H9B8"/>
<dbReference type="Proteomes" id="UP000296706">
    <property type="component" value="Chromosome"/>
</dbReference>
<evidence type="ECO:0000313" key="2">
    <source>
        <dbReference type="Proteomes" id="UP000296706"/>
    </source>
</evidence>
<dbReference type="OrthoDB" id="156206at2157"/>
<dbReference type="EMBL" id="CP031310">
    <property type="protein sequence ID" value="QCC50245.1"/>
    <property type="molecule type" value="Genomic_DNA"/>
</dbReference>
<organism evidence="1 2">
    <name type="scientific">Halapricum salinum</name>
    <dbReference type="NCBI Taxonomy" id="1457250"/>
    <lineage>
        <taxon>Archaea</taxon>
        <taxon>Methanobacteriati</taxon>
        <taxon>Methanobacteriota</taxon>
        <taxon>Stenosarchaea group</taxon>
        <taxon>Halobacteria</taxon>
        <taxon>Halobacteriales</taxon>
        <taxon>Haloarculaceae</taxon>
        <taxon>Halapricum</taxon>
    </lineage>
</organism>
<dbReference type="KEGG" id="hsn:DV733_02905"/>
<dbReference type="InterPro" id="IPR043853">
    <property type="entry name" value="DUF5815"/>
</dbReference>
<sequence length="177" mass="19911">MAEPRVPGGPGADLELPCGETVSLRQFDLGMREFSCDCGDTHAIVMDVHPLARFVPEDIVAQLRSVIDTDDDYEEFSMPHLMGSVMEEFPEEIAVADVSDDGQVGAALVWISDFDAERLHYVVVELLVELMEHAISHVENDDMAREFETQMAEFDIEGFVQAYRAERNLEDEFDQPV</sequence>
<dbReference type="STRING" id="1457250.GCA_000755225_02878"/>
<evidence type="ECO:0000313" key="1">
    <source>
        <dbReference type="EMBL" id="QCC50245.1"/>
    </source>
</evidence>
<dbReference type="Pfam" id="PF19132">
    <property type="entry name" value="DUF5815"/>
    <property type="match status" value="1"/>
</dbReference>
<keyword evidence="2" id="KW-1185">Reference proteome</keyword>
<gene>
    <name evidence="1" type="ORF">DV733_02905</name>
</gene>
<name>A0A4D6H9B8_9EURY</name>
<reference evidence="1 2" key="1">
    <citation type="journal article" date="2019" name="Nat. Commun.">
        <title>A new type of DNA phosphorothioation-based antiviral system in archaea.</title>
        <authorList>
            <person name="Xiong L."/>
            <person name="Liu S."/>
            <person name="Chen S."/>
            <person name="Xiao Y."/>
            <person name="Zhu B."/>
            <person name="Gao Y."/>
            <person name="Zhang Y."/>
            <person name="Chen B."/>
            <person name="Luo J."/>
            <person name="Deng Z."/>
            <person name="Chen X."/>
            <person name="Wang L."/>
            <person name="Chen S."/>
        </authorList>
    </citation>
    <scope>NUCLEOTIDE SEQUENCE [LARGE SCALE GENOMIC DNA]</scope>
    <source>
        <strain evidence="1 2">CBA1105</strain>
    </source>
</reference>